<feature type="domain" description="Reverse transcriptase Ty1/copia-type" evidence="2">
    <location>
        <begin position="2"/>
        <end position="91"/>
    </location>
</feature>
<feature type="chain" id="PRO_5043751866" description="Reverse transcriptase Ty1/copia-type domain-containing protein" evidence="1">
    <location>
        <begin position="20"/>
        <end position="94"/>
    </location>
</feature>
<protein>
    <recommendedName>
        <fullName evidence="2">Reverse transcriptase Ty1/copia-type domain-containing protein</fullName>
    </recommendedName>
</protein>
<name>A0AAV1UBA7_9STRA</name>
<accession>A0AAV1UBA7</accession>
<dbReference type="Pfam" id="PF07727">
    <property type="entry name" value="RVT_2"/>
    <property type="match status" value="1"/>
</dbReference>
<keyword evidence="1" id="KW-0732">Signal</keyword>
<feature type="signal peptide" evidence="1">
    <location>
        <begin position="1"/>
        <end position="19"/>
    </location>
</feature>
<comment type="caution">
    <text evidence="3">The sequence shown here is derived from an EMBL/GenBank/DDBJ whole genome shotgun (WGS) entry which is preliminary data.</text>
</comment>
<evidence type="ECO:0000259" key="2">
    <source>
        <dbReference type="Pfam" id="PF07727"/>
    </source>
</evidence>
<organism evidence="3 4">
    <name type="scientific">Peronospora matthiolae</name>
    <dbReference type="NCBI Taxonomy" id="2874970"/>
    <lineage>
        <taxon>Eukaryota</taxon>
        <taxon>Sar</taxon>
        <taxon>Stramenopiles</taxon>
        <taxon>Oomycota</taxon>
        <taxon>Peronosporomycetes</taxon>
        <taxon>Peronosporales</taxon>
        <taxon>Peronosporaceae</taxon>
        <taxon>Peronospora</taxon>
    </lineage>
</organism>
<evidence type="ECO:0000313" key="4">
    <source>
        <dbReference type="Proteomes" id="UP001162060"/>
    </source>
</evidence>
<evidence type="ECO:0000256" key="1">
    <source>
        <dbReference type="SAM" id="SignalP"/>
    </source>
</evidence>
<dbReference type="Proteomes" id="UP001162060">
    <property type="component" value="Unassembled WGS sequence"/>
</dbReference>
<dbReference type="InterPro" id="IPR013103">
    <property type="entry name" value="RVT_2"/>
</dbReference>
<reference evidence="3" key="1">
    <citation type="submission" date="2024-01" db="EMBL/GenBank/DDBJ databases">
        <authorList>
            <person name="Webb A."/>
        </authorList>
    </citation>
    <scope>NUCLEOTIDE SEQUENCE</scope>
    <source>
        <strain evidence="3">Pm1</strain>
    </source>
</reference>
<evidence type="ECO:0000313" key="3">
    <source>
        <dbReference type="EMBL" id="CAK7930359.1"/>
    </source>
</evidence>
<dbReference type="EMBL" id="CAKLBY020000166">
    <property type="protein sequence ID" value="CAK7930359.1"/>
    <property type="molecule type" value="Genomic_DNA"/>
</dbReference>
<gene>
    <name evidence="3" type="ORF">PM001_LOCUS15509</name>
</gene>
<dbReference type="AlphaFoldDB" id="A0AAV1UBA7"/>
<proteinExistence type="predicted"/>
<sequence>MFAPVAKFASIWIILSTAARNNLVLHRVDVKTAFPNVLLEEEISLKHLDILSHANNKNYHVSKLKRVLDGLKQSPHMWNHISEFMHKTGLKSAR</sequence>